<dbReference type="InterPro" id="IPR036291">
    <property type="entry name" value="NAD(P)-bd_dom_sf"/>
</dbReference>
<organism evidence="4 5">
    <name type="scientific">Panagrolaimus superbus</name>
    <dbReference type="NCBI Taxonomy" id="310955"/>
    <lineage>
        <taxon>Eukaryota</taxon>
        <taxon>Metazoa</taxon>
        <taxon>Ecdysozoa</taxon>
        <taxon>Nematoda</taxon>
        <taxon>Chromadorea</taxon>
        <taxon>Rhabditida</taxon>
        <taxon>Tylenchina</taxon>
        <taxon>Panagrolaimomorpha</taxon>
        <taxon>Panagrolaimoidea</taxon>
        <taxon>Panagrolaimidae</taxon>
        <taxon>Panagrolaimus</taxon>
    </lineage>
</organism>
<evidence type="ECO:0000313" key="4">
    <source>
        <dbReference type="Proteomes" id="UP000887577"/>
    </source>
</evidence>
<dbReference type="PANTHER" id="PTHR44845:SF6">
    <property type="entry name" value="BETA-ALANINE-ACTIVATING ENZYME"/>
    <property type="match status" value="1"/>
</dbReference>
<evidence type="ECO:0000313" key="5">
    <source>
        <dbReference type="WBParaSite" id="PSU_v2.g5816.t1"/>
    </source>
</evidence>
<keyword evidence="2" id="KW-0597">Phosphoprotein</keyword>
<sequence length="117" mass="13416">MYALHGINVLGTRNVLDFCHTNKVKPLHYISTDAVIPAGLKDVDEDFRVEHVKEKLQDGYGQSKYVAEQLVKLSQLRGLPSIIYRLGNQAASTTAGFWNDQDFTYLLLQSFYRFYKI</sequence>
<keyword evidence="4" id="KW-1185">Reference proteome</keyword>
<feature type="domain" description="Thioester reductase (TE)" evidence="3">
    <location>
        <begin position="4"/>
        <end position="112"/>
    </location>
</feature>
<dbReference type="SUPFAM" id="SSF51735">
    <property type="entry name" value="NAD(P)-binding Rossmann-fold domains"/>
    <property type="match status" value="1"/>
</dbReference>
<evidence type="ECO:0000256" key="2">
    <source>
        <dbReference type="ARBA" id="ARBA00022553"/>
    </source>
</evidence>
<dbReference type="Gene3D" id="3.40.50.720">
    <property type="entry name" value="NAD(P)-binding Rossmann-like Domain"/>
    <property type="match status" value="1"/>
</dbReference>
<dbReference type="PANTHER" id="PTHR44845">
    <property type="entry name" value="CARRIER DOMAIN-CONTAINING PROTEIN"/>
    <property type="match status" value="1"/>
</dbReference>
<dbReference type="InterPro" id="IPR013120">
    <property type="entry name" value="FAR_NAD-bd"/>
</dbReference>
<accession>A0A914Z115</accession>
<keyword evidence="1" id="KW-0596">Phosphopantetheine</keyword>
<evidence type="ECO:0000256" key="1">
    <source>
        <dbReference type="ARBA" id="ARBA00022450"/>
    </source>
</evidence>
<reference evidence="5" key="1">
    <citation type="submission" date="2022-11" db="UniProtKB">
        <authorList>
            <consortium name="WormBaseParasite"/>
        </authorList>
    </citation>
    <scope>IDENTIFICATION</scope>
</reference>
<dbReference type="Pfam" id="PF07993">
    <property type="entry name" value="NAD_binding_4"/>
    <property type="match status" value="1"/>
</dbReference>
<name>A0A914Z115_9BILA</name>
<proteinExistence type="predicted"/>
<evidence type="ECO:0000259" key="3">
    <source>
        <dbReference type="Pfam" id="PF07993"/>
    </source>
</evidence>
<protein>
    <submittedName>
        <fullName evidence="5">Thioester reductase (TE) domain-containing protein</fullName>
    </submittedName>
</protein>
<dbReference type="AlphaFoldDB" id="A0A914Z115"/>
<dbReference type="WBParaSite" id="PSU_v2.g5816.t1">
    <property type="protein sequence ID" value="PSU_v2.g5816.t1"/>
    <property type="gene ID" value="PSU_v2.g5816"/>
</dbReference>
<dbReference type="Proteomes" id="UP000887577">
    <property type="component" value="Unplaced"/>
</dbReference>